<evidence type="ECO:0000313" key="4">
    <source>
        <dbReference type="Proteomes" id="UP000183561"/>
    </source>
</evidence>
<dbReference type="EMBL" id="FNSV01000005">
    <property type="protein sequence ID" value="SEB92236.1"/>
    <property type="molecule type" value="Genomic_DNA"/>
</dbReference>
<evidence type="ECO:0000259" key="2">
    <source>
        <dbReference type="Pfam" id="PF02517"/>
    </source>
</evidence>
<proteinExistence type="predicted"/>
<feature type="transmembrane region" description="Helical" evidence="1">
    <location>
        <begin position="189"/>
        <end position="206"/>
    </location>
</feature>
<dbReference type="Proteomes" id="UP000183561">
    <property type="component" value="Unassembled WGS sequence"/>
</dbReference>
<organism evidence="3 4">
    <name type="scientific">Rhodococcus koreensis</name>
    <dbReference type="NCBI Taxonomy" id="99653"/>
    <lineage>
        <taxon>Bacteria</taxon>
        <taxon>Bacillati</taxon>
        <taxon>Actinomycetota</taxon>
        <taxon>Actinomycetes</taxon>
        <taxon>Mycobacteriales</taxon>
        <taxon>Nocardiaceae</taxon>
        <taxon>Rhodococcus</taxon>
    </lineage>
</organism>
<feature type="domain" description="CAAX prenyl protease 2/Lysostaphin resistance protein A-like" evidence="2">
    <location>
        <begin position="137"/>
        <end position="225"/>
    </location>
</feature>
<keyword evidence="4" id="KW-1185">Reference proteome</keyword>
<gene>
    <name evidence="3" type="ORF">SAMN04490239_2195</name>
</gene>
<protein>
    <submittedName>
        <fullName evidence="3">CAAX protease self-immunity</fullName>
    </submittedName>
</protein>
<dbReference type="GO" id="GO:0004175">
    <property type="term" value="F:endopeptidase activity"/>
    <property type="evidence" value="ECO:0007669"/>
    <property type="project" value="UniProtKB-ARBA"/>
</dbReference>
<dbReference type="InterPro" id="IPR003675">
    <property type="entry name" value="Rce1/LyrA-like_dom"/>
</dbReference>
<feature type="transmembrane region" description="Helical" evidence="1">
    <location>
        <begin position="64"/>
        <end position="81"/>
    </location>
</feature>
<feature type="transmembrane region" description="Helical" evidence="1">
    <location>
        <begin position="102"/>
        <end position="122"/>
    </location>
</feature>
<name>A0A1H4NAD1_9NOCA</name>
<evidence type="ECO:0000256" key="1">
    <source>
        <dbReference type="SAM" id="Phobius"/>
    </source>
</evidence>
<keyword evidence="1" id="KW-1133">Transmembrane helix</keyword>
<feature type="transmembrane region" description="Helical" evidence="1">
    <location>
        <begin position="134"/>
        <end position="152"/>
    </location>
</feature>
<feature type="transmembrane region" description="Helical" evidence="1">
    <location>
        <begin position="38"/>
        <end position="58"/>
    </location>
</feature>
<dbReference type="GO" id="GO:0080120">
    <property type="term" value="P:CAAX-box protein maturation"/>
    <property type="evidence" value="ECO:0007669"/>
    <property type="project" value="UniProtKB-ARBA"/>
</dbReference>
<evidence type="ECO:0000313" key="3">
    <source>
        <dbReference type="EMBL" id="SEB92236.1"/>
    </source>
</evidence>
<keyword evidence="1" id="KW-0812">Transmembrane</keyword>
<keyword evidence="3" id="KW-0378">Hydrolase</keyword>
<dbReference type="Pfam" id="PF02517">
    <property type="entry name" value="Rce1-like"/>
    <property type="match status" value="1"/>
</dbReference>
<sequence length="245" mass="27080">MELGWSVLVDNKIRFGSHPSRPLGACGDPVTNRRFRKAYLAGEYVLLFFGLASIYAVLFRGTSPIPFLLVLGLAVVVYLLRSSGFDRASLWRPGTLWSQARSIAALWCLAAVCLSATVAFLRPGLLFAFPREDPLIWALVMVLYPLLSVYPQELIFRGFVFHRYATVFGEGARMVAASAVAFGFVHIAFGSWISVAMTIVGGWIFASRYRRTRSLFTVSVEHALYGMLVFTVGLGQYFYHGAAGA</sequence>
<feature type="transmembrane region" description="Helical" evidence="1">
    <location>
        <begin position="218"/>
        <end position="239"/>
    </location>
</feature>
<keyword evidence="3" id="KW-0645">Protease</keyword>
<accession>A0A1H4NAD1</accession>
<reference evidence="4" key="1">
    <citation type="submission" date="2016-10" db="EMBL/GenBank/DDBJ databases">
        <authorList>
            <person name="Varghese N."/>
            <person name="Submissions S."/>
        </authorList>
    </citation>
    <scope>NUCLEOTIDE SEQUENCE [LARGE SCALE GENOMIC DNA]</scope>
    <source>
        <strain evidence="4">DSM 44498</strain>
    </source>
</reference>
<dbReference type="AlphaFoldDB" id="A0A1H4NAD1"/>
<dbReference type="GO" id="GO:0006508">
    <property type="term" value="P:proteolysis"/>
    <property type="evidence" value="ECO:0007669"/>
    <property type="project" value="UniProtKB-KW"/>
</dbReference>
<keyword evidence="1" id="KW-0472">Membrane</keyword>